<evidence type="ECO:0000256" key="2">
    <source>
        <dbReference type="ARBA" id="ARBA00006214"/>
    </source>
</evidence>
<dbReference type="PANTHER" id="PTHR14519">
    <property type="entry name" value="VITAMIN K EPOXIDE REDUCTASE COMPLEX, SUBUNIT 1"/>
    <property type="match status" value="1"/>
</dbReference>
<dbReference type="Gene3D" id="1.20.1440.130">
    <property type="entry name" value="VKOR domain"/>
    <property type="match status" value="1"/>
</dbReference>
<keyword evidence="5" id="KW-0874">Quinone</keyword>
<dbReference type="Pfam" id="PF07884">
    <property type="entry name" value="VKOR"/>
    <property type="match status" value="1"/>
</dbReference>
<keyword evidence="4 12" id="KW-0812">Transmembrane</keyword>
<evidence type="ECO:0000256" key="7">
    <source>
        <dbReference type="ARBA" id="ARBA00022989"/>
    </source>
</evidence>
<organism evidence="14 15">
    <name type="scientific">Habropoda laboriosa</name>
    <dbReference type="NCBI Taxonomy" id="597456"/>
    <lineage>
        <taxon>Eukaryota</taxon>
        <taxon>Metazoa</taxon>
        <taxon>Ecdysozoa</taxon>
        <taxon>Arthropoda</taxon>
        <taxon>Hexapoda</taxon>
        <taxon>Insecta</taxon>
        <taxon>Pterygota</taxon>
        <taxon>Neoptera</taxon>
        <taxon>Endopterygota</taxon>
        <taxon>Hymenoptera</taxon>
        <taxon>Apocrita</taxon>
        <taxon>Aculeata</taxon>
        <taxon>Apoidea</taxon>
        <taxon>Anthophila</taxon>
        <taxon>Apidae</taxon>
        <taxon>Habropoda</taxon>
    </lineage>
</organism>
<reference evidence="14 15" key="1">
    <citation type="submission" date="2015-07" db="EMBL/GenBank/DDBJ databases">
        <title>The genome of Habropoda laboriosa.</title>
        <authorList>
            <person name="Pan H."/>
            <person name="Kapheim K."/>
        </authorList>
    </citation>
    <scope>NUCLEOTIDE SEQUENCE [LARGE SCALE GENOMIC DNA]</scope>
    <source>
        <strain evidence="14">0110345459</strain>
    </source>
</reference>
<dbReference type="Proteomes" id="UP000053825">
    <property type="component" value="Unassembled WGS sequence"/>
</dbReference>
<dbReference type="InterPro" id="IPR042406">
    <property type="entry name" value="VKORC1/VKORC1L1"/>
</dbReference>
<dbReference type="GO" id="GO:0005789">
    <property type="term" value="C:endoplasmic reticulum membrane"/>
    <property type="evidence" value="ECO:0007669"/>
    <property type="project" value="UniProtKB-SubCell"/>
</dbReference>
<dbReference type="InterPro" id="IPR012932">
    <property type="entry name" value="VKOR"/>
</dbReference>
<evidence type="ECO:0000256" key="9">
    <source>
        <dbReference type="ARBA" id="ARBA00023136"/>
    </source>
</evidence>
<evidence type="ECO:0000256" key="12">
    <source>
        <dbReference type="SAM" id="Phobius"/>
    </source>
</evidence>
<evidence type="ECO:0000256" key="5">
    <source>
        <dbReference type="ARBA" id="ARBA00022719"/>
    </source>
</evidence>
<name>A0A0L7R5L9_9HYME</name>
<keyword evidence="6" id="KW-0256">Endoplasmic reticulum</keyword>
<sequence>MPSTKGSVQKLNTAIVIRCILGLAVSCYAYYVELATEEDDSYEAMCDISEHISCTKAFSSEYGKGFGIIPETSILYAPNPVYGLIFYALIALLSMSNRYITSAMVVTLGILANFGTIYLAYILYILNNICVVCVSTYIINAAILILSVKKHRQLFWNAMKNRQKKSN</sequence>
<keyword evidence="9 12" id="KW-0472">Membrane</keyword>
<comment type="subcellular location">
    <subcellularLocation>
        <location evidence="1">Endoplasmic reticulum membrane</location>
        <topology evidence="1">Multi-pass membrane protein</topology>
    </subcellularLocation>
</comment>
<feature type="transmembrane region" description="Helical" evidence="12">
    <location>
        <begin position="125"/>
        <end position="146"/>
    </location>
</feature>
<dbReference type="EMBL" id="KQ414652">
    <property type="protein sequence ID" value="KOC66114.1"/>
    <property type="molecule type" value="Genomic_DNA"/>
</dbReference>
<evidence type="ECO:0000313" key="15">
    <source>
        <dbReference type="Proteomes" id="UP000053825"/>
    </source>
</evidence>
<keyword evidence="8" id="KW-0560">Oxidoreductase</keyword>
<keyword evidence="7 12" id="KW-1133">Transmembrane helix</keyword>
<evidence type="ECO:0000256" key="8">
    <source>
        <dbReference type="ARBA" id="ARBA00023002"/>
    </source>
</evidence>
<evidence type="ECO:0000256" key="4">
    <source>
        <dbReference type="ARBA" id="ARBA00022692"/>
    </source>
</evidence>
<keyword evidence="10" id="KW-1015">Disulfide bond</keyword>
<evidence type="ECO:0000313" key="14">
    <source>
        <dbReference type="EMBL" id="KOC66114.1"/>
    </source>
</evidence>
<evidence type="ECO:0000256" key="1">
    <source>
        <dbReference type="ARBA" id="ARBA00004477"/>
    </source>
</evidence>
<dbReference type="OrthoDB" id="17010at2759"/>
<feature type="transmembrane region" description="Helical" evidence="12">
    <location>
        <begin position="12"/>
        <end position="31"/>
    </location>
</feature>
<evidence type="ECO:0000256" key="11">
    <source>
        <dbReference type="ARBA" id="ARBA00023284"/>
    </source>
</evidence>
<evidence type="ECO:0000256" key="10">
    <source>
        <dbReference type="ARBA" id="ARBA00023157"/>
    </source>
</evidence>
<dbReference type="EC" id="1.17.4.4" evidence="3"/>
<dbReference type="PANTHER" id="PTHR14519:SF8">
    <property type="entry name" value="VITAMIN K EPOXIDE REDUCTASE COMPLEX SUBUNIT 1"/>
    <property type="match status" value="1"/>
</dbReference>
<dbReference type="GO" id="GO:0047057">
    <property type="term" value="F:vitamin-K-epoxide reductase (warfarin-sensitive) activity"/>
    <property type="evidence" value="ECO:0007669"/>
    <property type="project" value="UniProtKB-EC"/>
</dbReference>
<dbReference type="CDD" id="cd12917">
    <property type="entry name" value="VKOR_euk"/>
    <property type="match status" value="1"/>
</dbReference>
<dbReference type="GO" id="GO:0042373">
    <property type="term" value="P:vitamin K metabolic process"/>
    <property type="evidence" value="ECO:0007669"/>
    <property type="project" value="InterPro"/>
</dbReference>
<accession>A0A0L7R5L9</accession>
<dbReference type="GO" id="GO:0048038">
    <property type="term" value="F:quinone binding"/>
    <property type="evidence" value="ECO:0007669"/>
    <property type="project" value="UniProtKB-KW"/>
</dbReference>
<comment type="similarity">
    <text evidence="2">Belongs to the VKOR family.</text>
</comment>
<evidence type="ECO:0000256" key="6">
    <source>
        <dbReference type="ARBA" id="ARBA00022824"/>
    </source>
</evidence>
<evidence type="ECO:0000259" key="13">
    <source>
        <dbReference type="SMART" id="SM00756"/>
    </source>
</evidence>
<dbReference type="STRING" id="597456.A0A0L7R5L9"/>
<proteinExistence type="inferred from homology"/>
<dbReference type="InterPro" id="IPR038354">
    <property type="entry name" value="VKOR_sf"/>
</dbReference>
<dbReference type="SMART" id="SM00756">
    <property type="entry name" value="VKc"/>
    <property type="match status" value="1"/>
</dbReference>
<protein>
    <recommendedName>
        <fullName evidence="3">vitamin-K-epoxide reductase (warfarin-sensitive)</fullName>
        <ecNumber evidence="3">1.17.4.4</ecNumber>
    </recommendedName>
</protein>
<keyword evidence="15" id="KW-1185">Reference proteome</keyword>
<evidence type="ECO:0000256" key="3">
    <source>
        <dbReference type="ARBA" id="ARBA00012278"/>
    </source>
</evidence>
<dbReference type="AlphaFoldDB" id="A0A0L7R5L9"/>
<gene>
    <name evidence="14" type="ORF">WH47_01007</name>
</gene>
<keyword evidence="11" id="KW-0676">Redox-active center</keyword>
<feature type="transmembrane region" description="Helical" evidence="12">
    <location>
        <begin position="74"/>
        <end position="93"/>
    </location>
</feature>
<feature type="domain" description="Vitamin K epoxide reductase" evidence="13">
    <location>
        <begin position="8"/>
        <end position="151"/>
    </location>
</feature>
<feature type="transmembrane region" description="Helical" evidence="12">
    <location>
        <begin position="100"/>
        <end position="119"/>
    </location>
</feature>